<accession>A0A0N8P1F9</accession>
<organism evidence="2 3">
    <name type="scientific">Drosophila ananassae</name>
    <name type="common">Fruit fly</name>
    <dbReference type="NCBI Taxonomy" id="7217"/>
    <lineage>
        <taxon>Eukaryota</taxon>
        <taxon>Metazoa</taxon>
        <taxon>Ecdysozoa</taxon>
        <taxon>Arthropoda</taxon>
        <taxon>Hexapoda</taxon>
        <taxon>Insecta</taxon>
        <taxon>Pterygota</taxon>
        <taxon>Neoptera</taxon>
        <taxon>Endopterygota</taxon>
        <taxon>Diptera</taxon>
        <taxon>Brachycera</taxon>
        <taxon>Muscomorpha</taxon>
        <taxon>Ephydroidea</taxon>
        <taxon>Drosophilidae</taxon>
        <taxon>Drosophila</taxon>
        <taxon>Sophophora</taxon>
    </lineage>
</organism>
<sequence>MKTSWLPIILILALTAVLAEGDDGYLYGKPTGELLSESLPAVPRVRKHRLKPRVYPASLSQNCGSDDPEAHAAAVAAYHAARPPPRRSYNHQELVVDSSFFEPSQEAIDELRRVLLDQE</sequence>
<dbReference type="EMBL" id="CH902617">
    <property type="protein sequence ID" value="KPU79812.1"/>
    <property type="molecule type" value="Genomic_DNA"/>
</dbReference>
<name>A0A0N8P1F9_DROAN</name>
<reference evidence="2 3" key="1">
    <citation type="journal article" date="2007" name="Nature">
        <title>Evolution of genes and genomes on the Drosophila phylogeny.</title>
        <authorList>
            <consortium name="Drosophila 12 Genomes Consortium"/>
            <person name="Clark A.G."/>
            <person name="Eisen M.B."/>
            <person name="Smith D.R."/>
            <person name="Bergman C.M."/>
            <person name="Oliver B."/>
            <person name="Markow T.A."/>
            <person name="Kaufman T.C."/>
            <person name="Kellis M."/>
            <person name="Gelbart W."/>
            <person name="Iyer V.N."/>
            <person name="Pollard D.A."/>
            <person name="Sackton T.B."/>
            <person name="Larracuente A.M."/>
            <person name="Singh N.D."/>
            <person name="Abad J.P."/>
            <person name="Abt D.N."/>
            <person name="Adryan B."/>
            <person name="Aguade M."/>
            <person name="Akashi H."/>
            <person name="Anderson W.W."/>
            <person name="Aquadro C.F."/>
            <person name="Ardell D.H."/>
            <person name="Arguello R."/>
            <person name="Artieri C.G."/>
            <person name="Barbash D.A."/>
            <person name="Barker D."/>
            <person name="Barsanti P."/>
            <person name="Batterham P."/>
            <person name="Batzoglou S."/>
            <person name="Begun D."/>
            <person name="Bhutkar A."/>
            <person name="Blanco E."/>
            <person name="Bosak S.A."/>
            <person name="Bradley R.K."/>
            <person name="Brand A.D."/>
            <person name="Brent M.R."/>
            <person name="Brooks A.N."/>
            <person name="Brown R.H."/>
            <person name="Butlin R.K."/>
            <person name="Caggese C."/>
            <person name="Calvi B.R."/>
            <person name="Bernardo de Carvalho A."/>
            <person name="Caspi A."/>
            <person name="Castrezana S."/>
            <person name="Celniker S.E."/>
            <person name="Chang J.L."/>
            <person name="Chapple C."/>
            <person name="Chatterji S."/>
            <person name="Chinwalla A."/>
            <person name="Civetta A."/>
            <person name="Clifton S.W."/>
            <person name="Comeron J.M."/>
            <person name="Costello J.C."/>
            <person name="Coyne J.A."/>
            <person name="Daub J."/>
            <person name="David R.G."/>
            <person name="Delcher A.L."/>
            <person name="Delehaunty K."/>
            <person name="Do C.B."/>
            <person name="Ebling H."/>
            <person name="Edwards K."/>
            <person name="Eickbush T."/>
            <person name="Evans J.D."/>
            <person name="Filipski A."/>
            <person name="Findeiss S."/>
            <person name="Freyhult E."/>
            <person name="Fulton L."/>
            <person name="Fulton R."/>
            <person name="Garcia A.C."/>
            <person name="Gardiner A."/>
            <person name="Garfield D.A."/>
            <person name="Garvin B.E."/>
            <person name="Gibson G."/>
            <person name="Gilbert D."/>
            <person name="Gnerre S."/>
            <person name="Godfrey J."/>
            <person name="Good R."/>
            <person name="Gotea V."/>
            <person name="Gravely B."/>
            <person name="Greenberg A.J."/>
            <person name="Griffiths-Jones S."/>
            <person name="Gross S."/>
            <person name="Guigo R."/>
            <person name="Gustafson E.A."/>
            <person name="Haerty W."/>
            <person name="Hahn M.W."/>
            <person name="Halligan D.L."/>
            <person name="Halpern A.L."/>
            <person name="Halter G.M."/>
            <person name="Han M.V."/>
            <person name="Heger A."/>
            <person name="Hillier L."/>
            <person name="Hinrichs A.S."/>
            <person name="Holmes I."/>
            <person name="Hoskins R.A."/>
            <person name="Hubisz M.J."/>
            <person name="Hultmark D."/>
            <person name="Huntley M.A."/>
            <person name="Jaffe D.B."/>
            <person name="Jagadeeshan S."/>
            <person name="Jeck W.R."/>
            <person name="Johnson J."/>
            <person name="Jones C.D."/>
            <person name="Jordan W.C."/>
            <person name="Karpen G.H."/>
            <person name="Kataoka E."/>
            <person name="Keightley P.D."/>
            <person name="Kheradpour P."/>
            <person name="Kirkness E.F."/>
            <person name="Koerich L.B."/>
            <person name="Kristiansen K."/>
            <person name="Kudrna D."/>
            <person name="Kulathinal R.J."/>
            <person name="Kumar S."/>
            <person name="Kwok R."/>
            <person name="Lander E."/>
            <person name="Langley C.H."/>
            <person name="Lapoint R."/>
            <person name="Lazzaro B.P."/>
            <person name="Lee S.J."/>
            <person name="Levesque L."/>
            <person name="Li R."/>
            <person name="Lin C.F."/>
            <person name="Lin M.F."/>
            <person name="Lindblad-Toh K."/>
            <person name="Llopart A."/>
            <person name="Long M."/>
            <person name="Low L."/>
            <person name="Lozovsky E."/>
            <person name="Lu J."/>
            <person name="Luo M."/>
            <person name="Machado C.A."/>
            <person name="Makalowski W."/>
            <person name="Marzo M."/>
            <person name="Matsuda M."/>
            <person name="Matzkin L."/>
            <person name="McAllister B."/>
            <person name="McBride C.S."/>
            <person name="McKernan B."/>
            <person name="McKernan K."/>
            <person name="Mendez-Lago M."/>
            <person name="Minx P."/>
            <person name="Mollenhauer M.U."/>
            <person name="Montooth K."/>
            <person name="Mount S.M."/>
            <person name="Mu X."/>
            <person name="Myers E."/>
            <person name="Negre B."/>
            <person name="Newfeld S."/>
            <person name="Nielsen R."/>
            <person name="Noor M.A."/>
            <person name="O'Grady P."/>
            <person name="Pachter L."/>
            <person name="Papaceit M."/>
            <person name="Parisi M.J."/>
            <person name="Parisi M."/>
            <person name="Parts L."/>
            <person name="Pedersen J.S."/>
            <person name="Pesole G."/>
            <person name="Phillippy A.M."/>
            <person name="Ponting C.P."/>
            <person name="Pop M."/>
            <person name="Porcelli D."/>
            <person name="Powell J.R."/>
            <person name="Prohaska S."/>
            <person name="Pruitt K."/>
            <person name="Puig M."/>
            <person name="Quesneville H."/>
            <person name="Ram K.R."/>
            <person name="Rand D."/>
            <person name="Rasmussen M.D."/>
            <person name="Reed L.K."/>
            <person name="Reenan R."/>
            <person name="Reily A."/>
            <person name="Remington K.A."/>
            <person name="Rieger T.T."/>
            <person name="Ritchie M.G."/>
            <person name="Robin C."/>
            <person name="Rogers Y.H."/>
            <person name="Rohde C."/>
            <person name="Rozas J."/>
            <person name="Rubenfield M.J."/>
            <person name="Ruiz A."/>
            <person name="Russo S."/>
            <person name="Salzberg S.L."/>
            <person name="Sanchez-Gracia A."/>
            <person name="Saranga D.J."/>
            <person name="Sato H."/>
            <person name="Schaeffer S.W."/>
            <person name="Schatz M.C."/>
            <person name="Schlenke T."/>
            <person name="Schwartz R."/>
            <person name="Segarra C."/>
            <person name="Singh R.S."/>
            <person name="Sirot L."/>
            <person name="Sirota M."/>
            <person name="Sisneros N.B."/>
            <person name="Smith C.D."/>
            <person name="Smith T.F."/>
            <person name="Spieth J."/>
            <person name="Stage D.E."/>
            <person name="Stark A."/>
            <person name="Stephan W."/>
            <person name="Strausberg R.L."/>
            <person name="Strempel S."/>
            <person name="Sturgill D."/>
            <person name="Sutton G."/>
            <person name="Sutton G.G."/>
            <person name="Tao W."/>
            <person name="Teichmann S."/>
            <person name="Tobari Y.N."/>
            <person name="Tomimura Y."/>
            <person name="Tsolas J.M."/>
            <person name="Valente V.L."/>
            <person name="Venter E."/>
            <person name="Venter J.C."/>
            <person name="Vicario S."/>
            <person name="Vieira F.G."/>
            <person name="Vilella A.J."/>
            <person name="Villasante A."/>
            <person name="Walenz B."/>
            <person name="Wang J."/>
            <person name="Wasserman M."/>
            <person name="Watts T."/>
            <person name="Wilson D."/>
            <person name="Wilson R.K."/>
            <person name="Wing R.A."/>
            <person name="Wolfner M.F."/>
            <person name="Wong A."/>
            <person name="Wong G.K."/>
            <person name="Wu C.I."/>
            <person name="Wu G."/>
            <person name="Yamamoto D."/>
            <person name="Yang H.P."/>
            <person name="Yang S.P."/>
            <person name="Yorke J.A."/>
            <person name="Yoshida K."/>
            <person name="Zdobnov E."/>
            <person name="Zhang P."/>
            <person name="Zhang Y."/>
            <person name="Zimin A.V."/>
            <person name="Baldwin J."/>
            <person name="Abdouelleil A."/>
            <person name="Abdulkadir J."/>
            <person name="Abebe A."/>
            <person name="Abera B."/>
            <person name="Abreu J."/>
            <person name="Acer S.C."/>
            <person name="Aftuck L."/>
            <person name="Alexander A."/>
            <person name="An P."/>
            <person name="Anderson E."/>
            <person name="Anderson S."/>
            <person name="Arachi H."/>
            <person name="Azer M."/>
            <person name="Bachantsang P."/>
            <person name="Barry A."/>
            <person name="Bayul T."/>
            <person name="Berlin A."/>
            <person name="Bessette D."/>
            <person name="Bloom T."/>
            <person name="Blye J."/>
            <person name="Boguslavskiy L."/>
            <person name="Bonnet C."/>
            <person name="Boukhgalter B."/>
            <person name="Bourzgui I."/>
            <person name="Brown A."/>
            <person name="Cahill P."/>
            <person name="Channer S."/>
            <person name="Cheshatsang Y."/>
            <person name="Chuda L."/>
            <person name="Citroen M."/>
            <person name="Collymore A."/>
            <person name="Cooke P."/>
            <person name="Costello M."/>
            <person name="D'Aco K."/>
            <person name="Daza R."/>
            <person name="De Haan G."/>
            <person name="DeGray S."/>
            <person name="DeMaso C."/>
            <person name="Dhargay N."/>
            <person name="Dooley K."/>
            <person name="Dooley E."/>
            <person name="Doricent M."/>
            <person name="Dorje P."/>
            <person name="Dorjee K."/>
            <person name="Dupes A."/>
            <person name="Elong R."/>
            <person name="Falk J."/>
            <person name="Farina A."/>
            <person name="Faro S."/>
            <person name="Ferguson D."/>
            <person name="Fisher S."/>
            <person name="Foley C.D."/>
            <person name="Franke A."/>
            <person name="Friedrich D."/>
            <person name="Gadbois L."/>
            <person name="Gearin G."/>
            <person name="Gearin C.R."/>
            <person name="Giannoukos G."/>
            <person name="Goode T."/>
            <person name="Graham J."/>
            <person name="Grandbois E."/>
            <person name="Grewal S."/>
            <person name="Gyaltsen K."/>
            <person name="Hafez N."/>
            <person name="Hagos B."/>
            <person name="Hall J."/>
            <person name="Henson C."/>
            <person name="Hollinger A."/>
            <person name="Honan T."/>
            <person name="Huard M.D."/>
            <person name="Hughes L."/>
            <person name="Hurhula B."/>
            <person name="Husby M.E."/>
            <person name="Kamat A."/>
            <person name="Kanga B."/>
            <person name="Kashin S."/>
            <person name="Khazanovich D."/>
            <person name="Kisner P."/>
            <person name="Lance K."/>
            <person name="Lara M."/>
            <person name="Lee W."/>
            <person name="Lennon N."/>
            <person name="Letendre F."/>
            <person name="LeVine R."/>
            <person name="Lipovsky A."/>
            <person name="Liu X."/>
            <person name="Liu J."/>
            <person name="Liu S."/>
            <person name="Lokyitsang T."/>
            <person name="Lokyitsang Y."/>
            <person name="Lubonja R."/>
            <person name="Lui A."/>
            <person name="MacDonald P."/>
            <person name="Magnisalis V."/>
            <person name="Maru K."/>
            <person name="Matthews C."/>
            <person name="McCusker W."/>
            <person name="McDonough S."/>
            <person name="Mehta T."/>
            <person name="Meldrim J."/>
            <person name="Meneus L."/>
            <person name="Mihai O."/>
            <person name="Mihalev A."/>
            <person name="Mihova T."/>
            <person name="Mittelman R."/>
            <person name="Mlenga V."/>
            <person name="Montmayeur A."/>
            <person name="Mulrain L."/>
            <person name="Navidi A."/>
            <person name="Naylor J."/>
            <person name="Negash T."/>
            <person name="Nguyen T."/>
            <person name="Nguyen N."/>
            <person name="Nicol R."/>
            <person name="Norbu C."/>
            <person name="Norbu N."/>
            <person name="Novod N."/>
            <person name="O'Neill B."/>
            <person name="Osman S."/>
            <person name="Markiewicz E."/>
            <person name="Oyono O.L."/>
            <person name="Patti C."/>
            <person name="Phunkhang P."/>
            <person name="Pierre F."/>
            <person name="Priest M."/>
            <person name="Raghuraman S."/>
            <person name="Rege F."/>
            <person name="Reyes R."/>
            <person name="Rise C."/>
            <person name="Rogov P."/>
            <person name="Ross K."/>
            <person name="Ryan E."/>
            <person name="Settipalli S."/>
            <person name="Shea T."/>
            <person name="Sherpa N."/>
            <person name="Shi L."/>
            <person name="Shih D."/>
            <person name="Sparrow T."/>
            <person name="Spaulding J."/>
            <person name="Stalker J."/>
            <person name="Stange-Thomann N."/>
            <person name="Stavropoulos S."/>
            <person name="Stone C."/>
            <person name="Strader C."/>
            <person name="Tesfaye S."/>
            <person name="Thomson T."/>
            <person name="Thoulutsang Y."/>
            <person name="Thoulutsang D."/>
            <person name="Topham K."/>
            <person name="Topping I."/>
            <person name="Tsamla T."/>
            <person name="Vassiliev H."/>
            <person name="Vo A."/>
            <person name="Wangchuk T."/>
            <person name="Wangdi T."/>
            <person name="Weiand M."/>
            <person name="Wilkinson J."/>
            <person name="Wilson A."/>
            <person name="Yadav S."/>
            <person name="Young G."/>
            <person name="Yu Q."/>
            <person name="Zembek L."/>
            <person name="Zhong D."/>
            <person name="Zimmer A."/>
            <person name="Zwirko Z."/>
            <person name="Jaffe D.B."/>
            <person name="Alvarez P."/>
            <person name="Brockman W."/>
            <person name="Butler J."/>
            <person name="Chin C."/>
            <person name="Gnerre S."/>
            <person name="Grabherr M."/>
            <person name="Kleber M."/>
            <person name="Mauceli E."/>
            <person name="MacCallum I."/>
        </authorList>
    </citation>
    <scope>NUCLEOTIDE SEQUENCE [LARGE SCALE GENOMIC DNA]</scope>
    <source>
        <strain evidence="3">Tucson 14024-0371.13</strain>
    </source>
</reference>
<feature type="signal peptide" evidence="1">
    <location>
        <begin position="1"/>
        <end position="21"/>
    </location>
</feature>
<evidence type="ECO:0000313" key="3">
    <source>
        <dbReference type="Proteomes" id="UP000007801"/>
    </source>
</evidence>
<protein>
    <submittedName>
        <fullName evidence="2">Uncharacterized protein</fullName>
    </submittedName>
</protein>
<proteinExistence type="predicted"/>
<dbReference type="GeneID" id="26515064"/>
<dbReference type="InParanoid" id="A0A0N8P1F9"/>
<dbReference type="KEGG" id="dan:26515064"/>
<dbReference type="OrthoDB" id="7864702at2759"/>
<feature type="chain" id="PRO_5006029043" evidence="1">
    <location>
        <begin position="22"/>
        <end position="119"/>
    </location>
</feature>
<keyword evidence="3" id="KW-1185">Reference proteome</keyword>
<evidence type="ECO:0000256" key="1">
    <source>
        <dbReference type="SAM" id="SignalP"/>
    </source>
</evidence>
<keyword evidence="1" id="KW-0732">Signal</keyword>
<dbReference type="Proteomes" id="UP000007801">
    <property type="component" value="Unassembled WGS sequence"/>
</dbReference>
<evidence type="ECO:0000313" key="2">
    <source>
        <dbReference type="EMBL" id="KPU79812.1"/>
    </source>
</evidence>
<gene>
    <name evidence="2" type="primary">Dana\GF27655</name>
    <name evidence="2" type="ORF">GF27655</name>
</gene>
<dbReference type="AlphaFoldDB" id="A0A0N8P1F9"/>